<dbReference type="PANTHER" id="PTHR43730:SF1">
    <property type="entry name" value="BETA-MANNOSIDASE"/>
    <property type="match status" value="1"/>
</dbReference>
<dbReference type="InterPro" id="IPR006102">
    <property type="entry name" value="Ig-like_GH2"/>
</dbReference>
<evidence type="ECO:0000256" key="5">
    <source>
        <dbReference type="ARBA" id="ARBA00022801"/>
    </source>
</evidence>
<evidence type="ECO:0000256" key="3">
    <source>
        <dbReference type="ARBA" id="ARBA00004740"/>
    </source>
</evidence>
<dbReference type="Gene3D" id="1.20.1250.20">
    <property type="entry name" value="MFS general substrate transporter like domains"/>
    <property type="match status" value="1"/>
</dbReference>
<feature type="transmembrane region" description="Helical" evidence="10">
    <location>
        <begin position="313"/>
        <end position="332"/>
    </location>
</feature>
<evidence type="ECO:0000256" key="1">
    <source>
        <dbReference type="ARBA" id="ARBA00000829"/>
    </source>
</evidence>
<comment type="subcellular location">
    <subcellularLocation>
        <location evidence="2">Membrane</location>
        <topology evidence="2">Multi-pass membrane protein</topology>
    </subcellularLocation>
</comment>
<dbReference type="InterPro" id="IPR050887">
    <property type="entry name" value="Beta-mannosidase_GH2"/>
</dbReference>
<dbReference type="Pfam" id="PF07690">
    <property type="entry name" value="MFS_1"/>
    <property type="match status" value="1"/>
</dbReference>
<keyword evidence="5" id="KW-0378">Hydrolase</keyword>
<dbReference type="Gene3D" id="2.60.120.260">
    <property type="entry name" value="Galactose-binding domain-like"/>
    <property type="match status" value="1"/>
</dbReference>
<dbReference type="InterPro" id="IPR036259">
    <property type="entry name" value="MFS_trans_sf"/>
</dbReference>
<dbReference type="InterPro" id="IPR054593">
    <property type="entry name" value="Beta-mannosidase-like_N2"/>
</dbReference>
<dbReference type="GO" id="GO:0022857">
    <property type="term" value="F:transmembrane transporter activity"/>
    <property type="evidence" value="ECO:0007669"/>
    <property type="project" value="InterPro"/>
</dbReference>
<dbReference type="InterPro" id="IPR041447">
    <property type="entry name" value="Mannosidase_ig"/>
</dbReference>
<dbReference type="FunFam" id="1.20.1250.20:FF:000057">
    <property type="entry name" value="MFS general substrate transporter"/>
    <property type="match status" value="1"/>
</dbReference>
<dbReference type="InterPro" id="IPR017853">
    <property type="entry name" value="GH"/>
</dbReference>
<feature type="transmembrane region" description="Helical" evidence="10">
    <location>
        <begin position="171"/>
        <end position="193"/>
    </location>
</feature>
<evidence type="ECO:0000256" key="10">
    <source>
        <dbReference type="SAM" id="Phobius"/>
    </source>
</evidence>
<dbReference type="SUPFAM" id="SSF103473">
    <property type="entry name" value="MFS general substrate transporter"/>
    <property type="match status" value="1"/>
</dbReference>
<organism evidence="12 13">
    <name type="scientific">Mycena chlorophos</name>
    <name type="common">Agaric fungus</name>
    <name type="synonym">Agaricus chlorophos</name>
    <dbReference type="NCBI Taxonomy" id="658473"/>
    <lineage>
        <taxon>Eukaryota</taxon>
        <taxon>Fungi</taxon>
        <taxon>Dikarya</taxon>
        <taxon>Basidiomycota</taxon>
        <taxon>Agaricomycotina</taxon>
        <taxon>Agaricomycetes</taxon>
        <taxon>Agaricomycetidae</taxon>
        <taxon>Agaricales</taxon>
        <taxon>Marasmiineae</taxon>
        <taxon>Mycenaceae</taxon>
        <taxon>Mycena</taxon>
    </lineage>
</organism>
<keyword evidence="10" id="KW-0812">Transmembrane</keyword>
<feature type="transmembrane region" description="Helical" evidence="10">
    <location>
        <begin position="205"/>
        <end position="227"/>
    </location>
</feature>
<dbReference type="SUPFAM" id="SSF51445">
    <property type="entry name" value="(Trans)glycosidases"/>
    <property type="match status" value="1"/>
</dbReference>
<dbReference type="OrthoDB" id="2866996at2759"/>
<comment type="caution">
    <text evidence="12">The sequence shown here is derived from an EMBL/GenBank/DDBJ whole genome shotgun (WGS) entry which is preliminary data.</text>
</comment>
<dbReference type="GO" id="GO:0016020">
    <property type="term" value="C:membrane"/>
    <property type="evidence" value="ECO:0007669"/>
    <property type="project" value="UniProtKB-SubCell"/>
</dbReference>
<proteinExistence type="inferred from homology"/>
<comment type="pathway">
    <text evidence="3">Glycan metabolism; N-glycan degradation.</text>
</comment>
<dbReference type="PANTHER" id="PTHR43730">
    <property type="entry name" value="BETA-MANNOSIDASE"/>
    <property type="match status" value="1"/>
</dbReference>
<feature type="transmembrane region" description="Helical" evidence="10">
    <location>
        <begin position="110"/>
        <end position="132"/>
    </location>
</feature>
<dbReference type="GO" id="GO:0006516">
    <property type="term" value="P:glycoprotein catabolic process"/>
    <property type="evidence" value="ECO:0007669"/>
    <property type="project" value="TreeGrafter"/>
</dbReference>
<dbReference type="FunFam" id="3.20.20.80:FF:000050">
    <property type="entry name" value="Beta-mannosidase B"/>
    <property type="match status" value="1"/>
</dbReference>
<comment type="similarity">
    <text evidence="7">Belongs to the glycosyl hydrolase 2 family. Beta-mannosidase B subfamily.</text>
</comment>
<dbReference type="GO" id="GO:0004567">
    <property type="term" value="F:beta-mannosidase activity"/>
    <property type="evidence" value="ECO:0007669"/>
    <property type="project" value="UniProtKB-EC"/>
</dbReference>
<keyword evidence="6" id="KW-0326">Glycosidase</keyword>
<evidence type="ECO:0000256" key="2">
    <source>
        <dbReference type="ARBA" id="ARBA00004141"/>
    </source>
</evidence>
<evidence type="ECO:0000313" key="13">
    <source>
        <dbReference type="Proteomes" id="UP000613580"/>
    </source>
</evidence>
<dbReference type="InterPro" id="IPR008979">
    <property type="entry name" value="Galactose-bd-like_sf"/>
</dbReference>
<dbReference type="PROSITE" id="PS50850">
    <property type="entry name" value="MFS"/>
    <property type="match status" value="1"/>
</dbReference>
<name>A0A8H6RX07_MYCCL</name>
<evidence type="ECO:0000313" key="12">
    <source>
        <dbReference type="EMBL" id="KAF7288248.1"/>
    </source>
</evidence>
<reference evidence="12" key="1">
    <citation type="submission" date="2020-05" db="EMBL/GenBank/DDBJ databases">
        <title>Mycena genomes resolve the evolution of fungal bioluminescence.</title>
        <authorList>
            <person name="Tsai I.J."/>
        </authorList>
    </citation>
    <scope>NUCLEOTIDE SEQUENCE</scope>
    <source>
        <strain evidence="12">110903Hualien_Pintung</strain>
    </source>
</reference>
<gene>
    <name evidence="12" type="ORF">HMN09_01415000</name>
</gene>
<sequence>MDDVDRPLLHVDPDAAFGGKFARQELEQQLVWKLDKRCSILVVIYVLNYIDRNNASAARLNGFERDLHLTDNQFARVLAILYVGYLVMQIPSNMFLVFMGRPSVYLPSCMIICCVPGGALSACTGLATNFFTVMCMRFGIGFFEAAFFPVAAELCSYCLNGTPDESYRNGMALLSSGSLISNAFGSLIASSILESMDGAFGFAAWRWLFFLEGGLTVAIAILAIFILPDFPESSSAWLSVAEQTLARRRMAEDAGLEADSLTPNIGAITEGLKSAIWDWQVWWLAIALTFVVMSLSFNAYFPTLAETMGYGRTLTLLLCAPPWFVATFVAFTNSRHSDQHGERFWHITWPLIVGILGFLLAMATMNAAVRYLSLFFMASSYAGFICFLAWISGTIRDSSKRAVSLALINTISSVGNVLGSFFFPSAWGPSSLSVGNSRKSAAARGTKDNEWLTVSTFPTTVHVELLALKKIPDPFLGLAEWDVQWVGEAAWAFRTTFVVEQQKTHTDLVFDGLDTFANVTLNGTEILRTENQFVSHRVPVKQHLKDGPNELVIHFDSAFAKGRELEKQNGKLNLWNGDSSRLHVRKAQYNYGWDWGPVLVTTGPWKPIIVESYDNRVYDVDIRTRVSDSLSANLSANFNFTKQRGRASFVLKRPDGTTEFAVEEIPMDDGRAVVSRDFAEGAIQLWYPVHYGAQPMYTAEIRIVDEDGNVLDSVSQKIAFRRVVVVQEPLVDQPGLTFLFEVNGVRVFCGGSNWIPADSFLTTVAGQRYRDWLQLLVNGNQNMIRVWGGGIYEADVFYDTCDELGILVWQDFMFGCGQYPAYDRFLDWVQAEAQHNVRRLRHHPSVVIFAGNNEDYQIAESLNLELDYNDEKSDFRKTNFPARHIYERVLPAIVEDLSDIYYHRGSPYSGHGKVTTDKTLGDLHQWNVWHGTQEPWHNWDQLAGRFVSEFGMEAYPNIRTVDYWLDGNTSERFPQSRTNVNHNKADGFERRLELYLVENFKHSFDMESYVYFTQIMQAECLAAAYRLWRRNWAGPGRQYTAGALVWQINDCWPVVSWSICDYFLRPKPAYFSIARELRPITVGMTRKDSTTFPDELSAAKFTIDSVLEIWGTNSTLVEKQITLEVTSFDLDSDCWRDQWTKSAVLQPNSSTELFKGPLPGQPVRTKKSDVPKPIVVSARLLDASGEVLARYSNWPEPFKFLNFGNPAIEVKVDGEQVTLSTNRPVKGLVLDVEGEDVKWSDQALDLVPDDAQTIRAEGLAGRKVLLRYLGDGTA</sequence>
<evidence type="ECO:0000259" key="11">
    <source>
        <dbReference type="PROSITE" id="PS50850"/>
    </source>
</evidence>
<dbReference type="SUPFAM" id="SSF49785">
    <property type="entry name" value="Galactose-binding domain-like"/>
    <property type="match status" value="1"/>
</dbReference>
<accession>A0A8H6RX07</accession>
<feature type="transmembrane region" description="Helical" evidence="10">
    <location>
        <begin position="371"/>
        <end position="391"/>
    </location>
</feature>
<evidence type="ECO:0000256" key="6">
    <source>
        <dbReference type="ARBA" id="ARBA00023295"/>
    </source>
</evidence>
<keyword evidence="10" id="KW-1133">Transmembrane helix</keyword>
<feature type="transmembrane region" description="Helical" evidence="10">
    <location>
        <begin position="74"/>
        <end position="98"/>
    </location>
</feature>
<dbReference type="Pfam" id="PF17786">
    <property type="entry name" value="Mannosidase_ig"/>
    <property type="match status" value="1"/>
</dbReference>
<keyword evidence="10" id="KW-0472">Membrane</keyword>
<feature type="transmembrane region" description="Helical" evidence="10">
    <location>
        <begin position="138"/>
        <end position="159"/>
    </location>
</feature>
<dbReference type="Gene3D" id="2.60.40.10">
    <property type="entry name" value="Immunoglobulins"/>
    <property type="match status" value="2"/>
</dbReference>
<feature type="transmembrane region" description="Helical" evidence="10">
    <location>
        <begin position="344"/>
        <end position="365"/>
    </location>
</feature>
<keyword evidence="13" id="KW-1185">Reference proteome</keyword>
<dbReference type="Gene3D" id="3.20.20.80">
    <property type="entry name" value="Glycosidases"/>
    <property type="match status" value="1"/>
</dbReference>
<evidence type="ECO:0000256" key="9">
    <source>
        <dbReference type="ARBA" id="ARBA00041614"/>
    </source>
</evidence>
<feature type="transmembrane region" description="Helical" evidence="10">
    <location>
        <begin position="281"/>
        <end position="301"/>
    </location>
</feature>
<evidence type="ECO:0000256" key="7">
    <source>
        <dbReference type="ARBA" id="ARBA00038429"/>
    </source>
</evidence>
<dbReference type="Pfam" id="PF00703">
    <property type="entry name" value="Glyco_hydro_2"/>
    <property type="match status" value="1"/>
</dbReference>
<dbReference type="Pfam" id="PF22666">
    <property type="entry name" value="Glyco_hydro_2_N2"/>
    <property type="match status" value="1"/>
</dbReference>
<dbReference type="InterPro" id="IPR020846">
    <property type="entry name" value="MFS_dom"/>
</dbReference>
<dbReference type="InterPro" id="IPR036156">
    <property type="entry name" value="Beta-gal/glucu_dom_sf"/>
</dbReference>
<dbReference type="InterPro" id="IPR011701">
    <property type="entry name" value="MFS"/>
</dbReference>
<feature type="domain" description="Major facilitator superfamily (MFS) profile" evidence="11">
    <location>
        <begin position="37"/>
        <end position="473"/>
    </location>
</feature>
<dbReference type="GO" id="GO:0005975">
    <property type="term" value="P:carbohydrate metabolic process"/>
    <property type="evidence" value="ECO:0007669"/>
    <property type="project" value="InterPro"/>
</dbReference>
<evidence type="ECO:0000256" key="4">
    <source>
        <dbReference type="ARBA" id="ARBA00012754"/>
    </source>
</evidence>
<dbReference type="Proteomes" id="UP000613580">
    <property type="component" value="Unassembled WGS sequence"/>
</dbReference>
<dbReference type="EMBL" id="JACAZE010000043">
    <property type="protein sequence ID" value="KAF7288248.1"/>
    <property type="molecule type" value="Genomic_DNA"/>
</dbReference>
<evidence type="ECO:0000256" key="8">
    <source>
        <dbReference type="ARBA" id="ARBA00041069"/>
    </source>
</evidence>
<dbReference type="SUPFAM" id="SSF49303">
    <property type="entry name" value="beta-Galactosidase/glucuronidase domain"/>
    <property type="match status" value="2"/>
</dbReference>
<dbReference type="AlphaFoldDB" id="A0A8H6RX07"/>
<comment type="catalytic activity">
    <reaction evidence="1">
        <text>Hydrolysis of terminal, non-reducing beta-D-mannose residues in beta-D-mannosides.</text>
        <dbReference type="EC" id="3.2.1.25"/>
    </reaction>
</comment>
<dbReference type="EC" id="3.2.1.25" evidence="4"/>
<dbReference type="InterPro" id="IPR013783">
    <property type="entry name" value="Ig-like_fold"/>
</dbReference>
<protein>
    <recommendedName>
        <fullName evidence="8">Beta-mannosidase B</fullName>
        <ecNumber evidence="4">3.2.1.25</ecNumber>
    </recommendedName>
    <alternativeName>
        <fullName evidence="9">Mannanase B</fullName>
    </alternativeName>
</protein>